<dbReference type="InterPro" id="IPR036789">
    <property type="entry name" value="Ribosomal_uL6-like_a/b-dom_sf"/>
</dbReference>
<evidence type="ECO:0000313" key="2">
    <source>
        <dbReference type="Proteomes" id="UP000315295"/>
    </source>
</evidence>
<sequence>MKTILSSETTDILDGVKIKVHTKIIEIEGSCGNLICNFKLLLQLWSYRTFLGILEELYVDEIWYNRDE</sequence>
<accession>A0A540N2F2</accession>
<organism evidence="1 2">
    <name type="scientific">Malus baccata</name>
    <name type="common">Siberian crab apple</name>
    <name type="synonym">Pyrus baccata</name>
    <dbReference type="NCBI Taxonomy" id="106549"/>
    <lineage>
        <taxon>Eukaryota</taxon>
        <taxon>Viridiplantae</taxon>
        <taxon>Streptophyta</taxon>
        <taxon>Embryophyta</taxon>
        <taxon>Tracheophyta</taxon>
        <taxon>Spermatophyta</taxon>
        <taxon>Magnoliopsida</taxon>
        <taxon>eudicotyledons</taxon>
        <taxon>Gunneridae</taxon>
        <taxon>Pentapetalae</taxon>
        <taxon>rosids</taxon>
        <taxon>fabids</taxon>
        <taxon>Rosales</taxon>
        <taxon>Rosaceae</taxon>
        <taxon>Amygdaloideae</taxon>
        <taxon>Maleae</taxon>
        <taxon>Malus</taxon>
    </lineage>
</organism>
<dbReference type="GO" id="GO:0005840">
    <property type="term" value="C:ribosome"/>
    <property type="evidence" value="ECO:0007669"/>
    <property type="project" value="InterPro"/>
</dbReference>
<reference evidence="1 2" key="1">
    <citation type="journal article" date="2019" name="G3 (Bethesda)">
        <title>Sequencing of a Wild Apple (Malus baccata) Genome Unravels the Differences Between Cultivated and Wild Apple Species Regarding Disease Resistance and Cold Tolerance.</title>
        <authorList>
            <person name="Chen X."/>
        </authorList>
    </citation>
    <scope>NUCLEOTIDE SEQUENCE [LARGE SCALE GENOMIC DNA]</scope>
    <source>
        <strain evidence="2">cv. Shandingzi</strain>
        <tissue evidence="1">Leaves</tissue>
    </source>
</reference>
<dbReference type="GO" id="GO:0019843">
    <property type="term" value="F:rRNA binding"/>
    <property type="evidence" value="ECO:0007669"/>
    <property type="project" value="InterPro"/>
</dbReference>
<dbReference type="AlphaFoldDB" id="A0A540N2F2"/>
<dbReference type="GO" id="GO:0006412">
    <property type="term" value="P:translation"/>
    <property type="evidence" value="ECO:0007669"/>
    <property type="project" value="InterPro"/>
</dbReference>
<dbReference type="Proteomes" id="UP000315295">
    <property type="component" value="Unassembled WGS sequence"/>
</dbReference>
<gene>
    <name evidence="1" type="ORF">C1H46_009215</name>
</gene>
<name>A0A540N2F2_MALBA</name>
<dbReference type="GO" id="GO:0003735">
    <property type="term" value="F:structural constituent of ribosome"/>
    <property type="evidence" value="ECO:0007669"/>
    <property type="project" value="InterPro"/>
</dbReference>
<comment type="caution">
    <text evidence="1">The sequence shown here is derived from an EMBL/GenBank/DDBJ whole genome shotgun (WGS) entry which is preliminary data.</text>
</comment>
<keyword evidence="2" id="KW-1185">Reference proteome</keyword>
<dbReference type="EMBL" id="VIEB01000127">
    <property type="protein sequence ID" value="TQE05236.1"/>
    <property type="molecule type" value="Genomic_DNA"/>
</dbReference>
<proteinExistence type="predicted"/>
<dbReference type="Gene3D" id="3.90.930.12">
    <property type="entry name" value="Ribosomal protein L6, alpha-beta domain"/>
    <property type="match status" value="1"/>
</dbReference>
<evidence type="ECO:0000313" key="1">
    <source>
        <dbReference type="EMBL" id="TQE05236.1"/>
    </source>
</evidence>
<dbReference type="STRING" id="106549.A0A540N2F2"/>
<protein>
    <submittedName>
        <fullName evidence="1">Uncharacterized protein</fullName>
    </submittedName>
</protein>